<protein>
    <submittedName>
        <fullName evidence="4">Serpin-ZX-like protein</fullName>
    </submittedName>
</protein>
<name>A0A2K3MAN8_TRIPR</name>
<sequence>MWVEKETNGLIKNILPLGLVNNSSKLIFANALYFKGTWKEEFEASKTKRNKFHLLNGKSVKVPFMTSKKQQFIGVSDDFKVLRLPYTQGKDKRQFSMYIFLPNEKKGLPTLVKKVASNPELLNCKLPFKKVKVGDFRIPKFKFSFEFEATNTMKKLGVLLPFSAGGLTKIVDSPTTSQMLYVSNIIHKSFIEVNEKGTEAAAATVAIVKSK</sequence>
<feature type="domain" description="Serpin" evidence="3">
    <location>
        <begin position="1"/>
        <end position="211"/>
    </location>
</feature>
<evidence type="ECO:0000313" key="4">
    <source>
        <dbReference type="EMBL" id="PNX87851.1"/>
    </source>
</evidence>
<evidence type="ECO:0000313" key="5">
    <source>
        <dbReference type="Proteomes" id="UP000236291"/>
    </source>
</evidence>
<feature type="non-terminal residue" evidence="4">
    <location>
        <position position="211"/>
    </location>
</feature>
<evidence type="ECO:0000256" key="2">
    <source>
        <dbReference type="RuleBase" id="RU000411"/>
    </source>
</evidence>
<dbReference type="STRING" id="57577.A0A2K3MAN8"/>
<dbReference type="InterPro" id="IPR042178">
    <property type="entry name" value="Serpin_sf_1"/>
</dbReference>
<dbReference type="InterPro" id="IPR042185">
    <property type="entry name" value="Serpin_sf_2"/>
</dbReference>
<organism evidence="4 5">
    <name type="scientific">Trifolium pratense</name>
    <name type="common">Red clover</name>
    <dbReference type="NCBI Taxonomy" id="57577"/>
    <lineage>
        <taxon>Eukaryota</taxon>
        <taxon>Viridiplantae</taxon>
        <taxon>Streptophyta</taxon>
        <taxon>Embryophyta</taxon>
        <taxon>Tracheophyta</taxon>
        <taxon>Spermatophyta</taxon>
        <taxon>Magnoliopsida</taxon>
        <taxon>eudicotyledons</taxon>
        <taxon>Gunneridae</taxon>
        <taxon>Pentapetalae</taxon>
        <taxon>rosids</taxon>
        <taxon>fabids</taxon>
        <taxon>Fabales</taxon>
        <taxon>Fabaceae</taxon>
        <taxon>Papilionoideae</taxon>
        <taxon>50 kb inversion clade</taxon>
        <taxon>NPAAA clade</taxon>
        <taxon>Hologalegina</taxon>
        <taxon>IRL clade</taxon>
        <taxon>Trifolieae</taxon>
        <taxon>Trifolium</taxon>
    </lineage>
</organism>
<dbReference type="PANTHER" id="PTHR11461">
    <property type="entry name" value="SERINE PROTEASE INHIBITOR, SERPIN"/>
    <property type="match status" value="1"/>
</dbReference>
<dbReference type="Proteomes" id="UP000236291">
    <property type="component" value="Unassembled WGS sequence"/>
</dbReference>
<dbReference type="AlphaFoldDB" id="A0A2K3MAN8"/>
<dbReference type="InterPro" id="IPR036186">
    <property type="entry name" value="Serpin_sf"/>
</dbReference>
<proteinExistence type="inferred from homology"/>
<dbReference type="GO" id="GO:0004867">
    <property type="term" value="F:serine-type endopeptidase inhibitor activity"/>
    <property type="evidence" value="ECO:0007669"/>
    <property type="project" value="InterPro"/>
</dbReference>
<dbReference type="InterPro" id="IPR000215">
    <property type="entry name" value="Serpin_fam"/>
</dbReference>
<dbReference type="Pfam" id="PF00079">
    <property type="entry name" value="Serpin"/>
    <property type="match status" value="1"/>
</dbReference>
<accession>A0A2K3MAN8</accession>
<comment type="caution">
    <text evidence="4">The sequence shown here is derived from an EMBL/GenBank/DDBJ whole genome shotgun (WGS) entry which is preliminary data.</text>
</comment>
<comment type="similarity">
    <text evidence="1 2">Belongs to the serpin family.</text>
</comment>
<dbReference type="GO" id="GO:0005615">
    <property type="term" value="C:extracellular space"/>
    <property type="evidence" value="ECO:0007669"/>
    <property type="project" value="InterPro"/>
</dbReference>
<dbReference type="SUPFAM" id="SSF56574">
    <property type="entry name" value="Serpins"/>
    <property type="match status" value="1"/>
</dbReference>
<dbReference type="InterPro" id="IPR023796">
    <property type="entry name" value="Serpin_dom"/>
</dbReference>
<gene>
    <name evidence="4" type="ORF">L195_g043949</name>
</gene>
<dbReference type="PANTHER" id="PTHR11461:SF211">
    <property type="entry name" value="GH10112P-RELATED"/>
    <property type="match status" value="1"/>
</dbReference>
<dbReference type="Gene3D" id="3.30.497.10">
    <property type="entry name" value="Antithrombin, subunit I, domain 2"/>
    <property type="match status" value="1"/>
</dbReference>
<evidence type="ECO:0000259" key="3">
    <source>
        <dbReference type="SMART" id="SM00093"/>
    </source>
</evidence>
<dbReference type="Gene3D" id="2.30.39.10">
    <property type="entry name" value="Alpha-1-antitrypsin, domain 1"/>
    <property type="match status" value="1"/>
</dbReference>
<reference evidence="4 5" key="1">
    <citation type="journal article" date="2014" name="Am. J. Bot.">
        <title>Genome assembly and annotation for red clover (Trifolium pratense; Fabaceae).</title>
        <authorList>
            <person name="Istvanek J."/>
            <person name="Jaros M."/>
            <person name="Krenek A."/>
            <person name="Repkova J."/>
        </authorList>
    </citation>
    <scope>NUCLEOTIDE SEQUENCE [LARGE SCALE GENOMIC DNA]</scope>
    <source>
        <strain evidence="5">cv. Tatra</strain>
        <tissue evidence="4">Young leaves</tissue>
    </source>
</reference>
<dbReference type="SMART" id="SM00093">
    <property type="entry name" value="SERPIN"/>
    <property type="match status" value="1"/>
</dbReference>
<evidence type="ECO:0000256" key="1">
    <source>
        <dbReference type="ARBA" id="ARBA00009500"/>
    </source>
</evidence>
<dbReference type="EMBL" id="ASHM01054942">
    <property type="protein sequence ID" value="PNX87851.1"/>
    <property type="molecule type" value="Genomic_DNA"/>
</dbReference>
<reference evidence="4 5" key="2">
    <citation type="journal article" date="2017" name="Front. Plant Sci.">
        <title>Gene Classification and Mining of Molecular Markers Useful in Red Clover (Trifolium pratense) Breeding.</title>
        <authorList>
            <person name="Istvanek J."/>
            <person name="Dluhosova J."/>
            <person name="Dluhos P."/>
            <person name="Patkova L."/>
            <person name="Nedelnik J."/>
            <person name="Repkova J."/>
        </authorList>
    </citation>
    <scope>NUCLEOTIDE SEQUENCE [LARGE SCALE GENOMIC DNA]</scope>
    <source>
        <strain evidence="5">cv. Tatra</strain>
        <tissue evidence="4">Young leaves</tissue>
    </source>
</reference>